<dbReference type="FunFam" id="3.30.565.10:FF:000006">
    <property type="entry name" value="Sensor histidine kinase WalK"/>
    <property type="match status" value="1"/>
</dbReference>
<dbReference type="GO" id="GO:0005886">
    <property type="term" value="C:plasma membrane"/>
    <property type="evidence" value="ECO:0007669"/>
    <property type="project" value="UniProtKB-ARBA"/>
</dbReference>
<evidence type="ECO:0000313" key="9">
    <source>
        <dbReference type="EMBL" id="GFE81131.1"/>
    </source>
</evidence>
<dbReference type="InterPro" id="IPR050351">
    <property type="entry name" value="BphY/WalK/GraS-like"/>
</dbReference>
<feature type="domain" description="Histidine kinase" evidence="7">
    <location>
        <begin position="311"/>
        <end position="522"/>
    </location>
</feature>
<keyword evidence="4" id="KW-0808">Transferase</keyword>
<dbReference type="Pfam" id="PF00072">
    <property type="entry name" value="Response_reg"/>
    <property type="match status" value="1"/>
</dbReference>
<evidence type="ECO:0000259" key="8">
    <source>
        <dbReference type="PROSITE" id="PS50110"/>
    </source>
</evidence>
<dbReference type="SUPFAM" id="SSF52172">
    <property type="entry name" value="CheY-like"/>
    <property type="match status" value="1"/>
</dbReference>
<dbReference type="SMART" id="SM00448">
    <property type="entry name" value="REC"/>
    <property type="match status" value="1"/>
</dbReference>
<evidence type="ECO:0000313" key="10">
    <source>
        <dbReference type="Proteomes" id="UP000445000"/>
    </source>
</evidence>
<comment type="caution">
    <text evidence="9">The sequence shown here is derived from an EMBL/GenBank/DDBJ whole genome shotgun (WGS) entry which is preliminary data.</text>
</comment>
<dbReference type="InterPro" id="IPR003018">
    <property type="entry name" value="GAF"/>
</dbReference>
<dbReference type="GO" id="GO:0000155">
    <property type="term" value="F:phosphorelay sensor kinase activity"/>
    <property type="evidence" value="ECO:0007669"/>
    <property type="project" value="InterPro"/>
</dbReference>
<dbReference type="PANTHER" id="PTHR42878">
    <property type="entry name" value="TWO-COMPONENT HISTIDINE KINASE"/>
    <property type="match status" value="1"/>
</dbReference>
<dbReference type="EC" id="2.7.13.3" evidence="2"/>
<keyword evidence="10" id="KW-1185">Reference proteome</keyword>
<dbReference type="SMART" id="SM00387">
    <property type="entry name" value="HATPase_c"/>
    <property type="match status" value="1"/>
</dbReference>
<dbReference type="PROSITE" id="PS50109">
    <property type="entry name" value="HIS_KIN"/>
    <property type="match status" value="1"/>
</dbReference>
<dbReference type="Gene3D" id="3.30.450.40">
    <property type="match status" value="1"/>
</dbReference>
<keyword evidence="3 6" id="KW-0597">Phosphoprotein</keyword>
<accession>A0A829YE94</accession>
<name>A0A829YE94_9GAMM</name>
<evidence type="ECO:0000256" key="1">
    <source>
        <dbReference type="ARBA" id="ARBA00000085"/>
    </source>
</evidence>
<dbReference type="SUPFAM" id="SSF55781">
    <property type="entry name" value="GAF domain-like"/>
    <property type="match status" value="1"/>
</dbReference>
<dbReference type="Pfam" id="PF13185">
    <property type="entry name" value="GAF_2"/>
    <property type="match status" value="1"/>
</dbReference>
<dbReference type="InterPro" id="IPR011006">
    <property type="entry name" value="CheY-like_superfamily"/>
</dbReference>
<evidence type="ECO:0000256" key="6">
    <source>
        <dbReference type="PROSITE-ProRule" id="PRU00169"/>
    </source>
</evidence>
<dbReference type="EMBL" id="BLJN01000003">
    <property type="protein sequence ID" value="GFE81131.1"/>
    <property type="molecule type" value="Genomic_DNA"/>
</dbReference>
<dbReference type="InterPro" id="IPR036097">
    <property type="entry name" value="HisK_dim/P_sf"/>
</dbReference>
<dbReference type="PROSITE" id="PS50110">
    <property type="entry name" value="RESPONSE_REGULATORY"/>
    <property type="match status" value="1"/>
</dbReference>
<gene>
    <name evidence="9" type="ORF">GCM10011487_31310</name>
</gene>
<organism evidence="9 10">
    <name type="scientific">Steroidobacter agaridevorans</name>
    <dbReference type="NCBI Taxonomy" id="2695856"/>
    <lineage>
        <taxon>Bacteria</taxon>
        <taxon>Pseudomonadati</taxon>
        <taxon>Pseudomonadota</taxon>
        <taxon>Gammaproteobacteria</taxon>
        <taxon>Steroidobacterales</taxon>
        <taxon>Steroidobacteraceae</taxon>
        <taxon>Steroidobacter</taxon>
    </lineage>
</organism>
<dbReference type="SMART" id="SM00065">
    <property type="entry name" value="GAF"/>
    <property type="match status" value="1"/>
</dbReference>
<dbReference type="GO" id="GO:0007234">
    <property type="term" value="P:osmosensory signaling via phosphorelay pathway"/>
    <property type="evidence" value="ECO:0007669"/>
    <property type="project" value="TreeGrafter"/>
</dbReference>
<dbReference type="InterPro" id="IPR036890">
    <property type="entry name" value="HATPase_C_sf"/>
</dbReference>
<dbReference type="PRINTS" id="PR00344">
    <property type="entry name" value="BCTRLSENSOR"/>
</dbReference>
<protein>
    <recommendedName>
        <fullName evidence="2">histidine kinase</fullName>
        <ecNumber evidence="2">2.7.13.3</ecNumber>
    </recommendedName>
</protein>
<dbReference type="RefSeq" id="WP_161812820.1">
    <property type="nucleotide sequence ID" value="NZ_BLJN01000003.1"/>
</dbReference>
<dbReference type="Gene3D" id="3.30.565.10">
    <property type="entry name" value="Histidine kinase-like ATPase, C-terminal domain"/>
    <property type="match status" value="1"/>
</dbReference>
<dbReference type="CDD" id="cd00082">
    <property type="entry name" value="HisKA"/>
    <property type="match status" value="1"/>
</dbReference>
<dbReference type="InterPro" id="IPR003594">
    <property type="entry name" value="HATPase_dom"/>
</dbReference>
<dbReference type="GO" id="GO:0030295">
    <property type="term" value="F:protein kinase activator activity"/>
    <property type="evidence" value="ECO:0007669"/>
    <property type="project" value="TreeGrafter"/>
</dbReference>
<comment type="catalytic activity">
    <reaction evidence="1">
        <text>ATP + protein L-histidine = ADP + protein N-phospho-L-histidine.</text>
        <dbReference type="EC" id="2.7.13.3"/>
    </reaction>
</comment>
<dbReference type="AlphaFoldDB" id="A0A829YE94"/>
<evidence type="ECO:0000259" key="7">
    <source>
        <dbReference type="PROSITE" id="PS50109"/>
    </source>
</evidence>
<evidence type="ECO:0000256" key="2">
    <source>
        <dbReference type="ARBA" id="ARBA00012438"/>
    </source>
</evidence>
<dbReference type="CDD" id="cd00156">
    <property type="entry name" value="REC"/>
    <property type="match status" value="1"/>
</dbReference>
<dbReference type="Pfam" id="PF00512">
    <property type="entry name" value="HisKA"/>
    <property type="match status" value="1"/>
</dbReference>
<feature type="modified residue" description="4-aspartylphosphate" evidence="6">
    <location>
        <position position="53"/>
    </location>
</feature>
<evidence type="ECO:0000256" key="4">
    <source>
        <dbReference type="ARBA" id="ARBA00022679"/>
    </source>
</evidence>
<dbReference type="InterPro" id="IPR004358">
    <property type="entry name" value="Sig_transdc_His_kin-like_C"/>
</dbReference>
<evidence type="ECO:0000256" key="3">
    <source>
        <dbReference type="ARBA" id="ARBA00022553"/>
    </source>
</evidence>
<proteinExistence type="predicted"/>
<dbReference type="SUPFAM" id="SSF55874">
    <property type="entry name" value="ATPase domain of HSP90 chaperone/DNA topoisomerase II/histidine kinase"/>
    <property type="match status" value="1"/>
</dbReference>
<sequence>MKILHLEDNPSDALIIERGIQRQGIPATFIQARGPSEYSAALQAGGFDVVLVDNNLPGYSAEDAILEAKTAYPDVPVIVCSGAALESEVAASFAAGANDYVLKDHLWQLSAALRRNIKPPAPVVAPPQAAMMLLVDVVQKLSLARGLDAIVDIVRKAARQLTGCDGATFVLRDGAHCYYVDEDAISPLWKGQRFPLETCISGWAMLNSQSAVIPDIYKDSRIPHAAYRPTFVHSLAMVPIRSYAPIGAIGNYWASEHECTPQELMLLEALANTTAVAMENVEVYQNLERQVRERTRELQTVNQELEAFSSAVSHDLRAPLRIMNAELDMAREHAGVLPASSVARLRDSTARMGSLIDDLLRLSHIARTELYLQTTELSEIAGKIMTRLRNAEPKRDVEVSIAPGLKVTADAGLMSVVLENLLSNAWKYSSRRERARIELSSYVDGAGRVVYRVQDNGAGFNPNQADRLFKPFTRLHDARQFPGVGIGLATVQRIVHRHGGEIWAASDGRTGAQFMFTLGEQT</sequence>
<dbReference type="Gene3D" id="1.10.287.130">
    <property type="match status" value="1"/>
</dbReference>
<dbReference type="PANTHER" id="PTHR42878:SF15">
    <property type="entry name" value="BACTERIOPHYTOCHROME"/>
    <property type="match status" value="1"/>
</dbReference>
<dbReference type="GO" id="GO:0000156">
    <property type="term" value="F:phosphorelay response regulator activity"/>
    <property type="evidence" value="ECO:0007669"/>
    <property type="project" value="TreeGrafter"/>
</dbReference>
<reference evidence="10" key="1">
    <citation type="submission" date="2020-01" db="EMBL/GenBank/DDBJ databases">
        <title>'Steroidobacter agaridevorans' sp. nov., agar-degrading bacteria isolated from rhizosphere soils.</title>
        <authorList>
            <person name="Ikenaga M."/>
            <person name="Kataoka M."/>
            <person name="Murouchi A."/>
            <person name="Katsuragi S."/>
            <person name="Sakai M."/>
        </authorList>
    </citation>
    <scope>NUCLEOTIDE SEQUENCE [LARGE SCALE GENOMIC DNA]</scope>
    <source>
        <strain evidence="10">YU21-B</strain>
    </source>
</reference>
<evidence type="ECO:0000256" key="5">
    <source>
        <dbReference type="ARBA" id="ARBA00022777"/>
    </source>
</evidence>
<keyword evidence="5" id="KW-0418">Kinase</keyword>
<dbReference type="InterPro" id="IPR003661">
    <property type="entry name" value="HisK_dim/P_dom"/>
</dbReference>
<dbReference type="InterPro" id="IPR005467">
    <property type="entry name" value="His_kinase_dom"/>
</dbReference>
<dbReference type="InterPro" id="IPR001789">
    <property type="entry name" value="Sig_transdc_resp-reg_receiver"/>
</dbReference>
<dbReference type="SUPFAM" id="SSF47384">
    <property type="entry name" value="Homodimeric domain of signal transducing histidine kinase"/>
    <property type="match status" value="1"/>
</dbReference>
<dbReference type="Gene3D" id="3.40.50.2300">
    <property type="match status" value="1"/>
</dbReference>
<feature type="domain" description="Response regulatory" evidence="8">
    <location>
        <begin position="2"/>
        <end position="118"/>
    </location>
</feature>
<dbReference type="InterPro" id="IPR029016">
    <property type="entry name" value="GAF-like_dom_sf"/>
</dbReference>
<dbReference type="Proteomes" id="UP000445000">
    <property type="component" value="Unassembled WGS sequence"/>
</dbReference>
<dbReference type="Pfam" id="PF02518">
    <property type="entry name" value="HATPase_c"/>
    <property type="match status" value="1"/>
</dbReference>
<dbReference type="SMART" id="SM00388">
    <property type="entry name" value="HisKA"/>
    <property type="match status" value="1"/>
</dbReference>